<feature type="region of interest" description="Disordered" evidence="1">
    <location>
        <begin position="26"/>
        <end position="52"/>
    </location>
</feature>
<evidence type="ECO:0000313" key="3">
    <source>
        <dbReference type="EMBL" id="CAG9798298.1"/>
    </source>
</evidence>
<sequence>MSEKKNQAEFKYMEDPKKLDRRLKNREAVKKHREKEAIEEKRRQRKEQKLSLENARLEGEIQQMQITRKLLKELLVDRLRRKGQQLTPQQIKFLEDDDDEDESFGMNQVGIIAQQMTHLTC</sequence>
<dbReference type="Pfam" id="PF07716">
    <property type="entry name" value="bZIP_2"/>
    <property type="match status" value="1"/>
</dbReference>
<dbReference type="SUPFAM" id="SSF57959">
    <property type="entry name" value="Leucine zipper domain"/>
    <property type="match status" value="1"/>
</dbReference>
<dbReference type="InterPro" id="IPR046347">
    <property type="entry name" value="bZIP_sf"/>
</dbReference>
<feature type="compositionally biased region" description="Basic and acidic residues" evidence="1">
    <location>
        <begin position="34"/>
        <end position="52"/>
    </location>
</feature>
<protein>
    <recommendedName>
        <fullName evidence="2">BZIP domain-containing protein</fullName>
    </recommendedName>
</protein>
<dbReference type="Proteomes" id="UP001153620">
    <property type="component" value="Chromosome 1"/>
</dbReference>
<evidence type="ECO:0000259" key="2">
    <source>
        <dbReference type="PROSITE" id="PS50217"/>
    </source>
</evidence>
<reference evidence="3" key="2">
    <citation type="submission" date="2022-10" db="EMBL/GenBank/DDBJ databases">
        <authorList>
            <consortium name="ENA_rothamsted_submissions"/>
            <consortium name="culmorum"/>
            <person name="King R."/>
        </authorList>
    </citation>
    <scope>NUCLEOTIDE SEQUENCE</scope>
</reference>
<name>A0A9N9RHX8_9DIPT</name>
<evidence type="ECO:0000313" key="4">
    <source>
        <dbReference type="Proteomes" id="UP001153620"/>
    </source>
</evidence>
<dbReference type="GO" id="GO:0003700">
    <property type="term" value="F:DNA-binding transcription factor activity"/>
    <property type="evidence" value="ECO:0007669"/>
    <property type="project" value="InterPro"/>
</dbReference>
<dbReference type="PROSITE" id="PS50217">
    <property type="entry name" value="BZIP"/>
    <property type="match status" value="1"/>
</dbReference>
<keyword evidence="4" id="KW-1185">Reference proteome</keyword>
<organism evidence="3 4">
    <name type="scientific">Chironomus riparius</name>
    <dbReference type="NCBI Taxonomy" id="315576"/>
    <lineage>
        <taxon>Eukaryota</taxon>
        <taxon>Metazoa</taxon>
        <taxon>Ecdysozoa</taxon>
        <taxon>Arthropoda</taxon>
        <taxon>Hexapoda</taxon>
        <taxon>Insecta</taxon>
        <taxon>Pterygota</taxon>
        <taxon>Neoptera</taxon>
        <taxon>Endopterygota</taxon>
        <taxon>Diptera</taxon>
        <taxon>Nematocera</taxon>
        <taxon>Chironomoidea</taxon>
        <taxon>Chironomidae</taxon>
        <taxon>Chironominae</taxon>
        <taxon>Chironomus</taxon>
    </lineage>
</organism>
<dbReference type="InterPro" id="IPR004827">
    <property type="entry name" value="bZIP"/>
</dbReference>
<gene>
    <name evidence="3" type="ORF">CHIRRI_LOCUS1282</name>
</gene>
<dbReference type="AlphaFoldDB" id="A0A9N9RHX8"/>
<evidence type="ECO:0000256" key="1">
    <source>
        <dbReference type="SAM" id="MobiDB-lite"/>
    </source>
</evidence>
<dbReference type="EMBL" id="OU895877">
    <property type="protein sequence ID" value="CAG9798298.1"/>
    <property type="molecule type" value="Genomic_DNA"/>
</dbReference>
<feature type="domain" description="BZIP" evidence="2">
    <location>
        <begin position="15"/>
        <end position="78"/>
    </location>
</feature>
<dbReference type="GO" id="GO:0005634">
    <property type="term" value="C:nucleus"/>
    <property type="evidence" value="ECO:0007669"/>
    <property type="project" value="UniProtKB-ARBA"/>
</dbReference>
<reference evidence="3" key="1">
    <citation type="submission" date="2022-01" db="EMBL/GenBank/DDBJ databases">
        <authorList>
            <person name="King R."/>
        </authorList>
    </citation>
    <scope>NUCLEOTIDE SEQUENCE</scope>
</reference>
<accession>A0A9N9RHX8</accession>
<proteinExistence type="predicted"/>
<dbReference type="Gene3D" id="1.20.5.170">
    <property type="match status" value="1"/>
</dbReference>